<feature type="transmembrane region" description="Helical" evidence="1">
    <location>
        <begin position="253"/>
        <end position="272"/>
    </location>
</feature>
<dbReference type="AlphaFoldDB" id="A0A8D4VKX7"/>
<name>A0A8D4VKX7_9GAMM</name>
<evidence type="ECO:0000256" key="1">
    <source>
        <dbReference type="SAM" id="Phobius"/>
    </source>
</evidence>
<sequence length="349" mass="38805">MERASKEAAQAAKKSEITLRGAVEDTEILLDYASSRGIALPTEVLTALVNSKTLLTDDVNSPDTFDRQVAFWDARQKLAEAVRPVTIASLKATTQSLSRRGRMGNLVDRYFGEAHYTRADLAVHLFRRWAFWALLLLLVTQVYWVVGENLSHGITPLLDQVQESNKQQDALRAGGKGADAPELQALEAEAIVREKEMAFRFDILRKWNNVWRSPLTAVGILGPVLENDRESAYEALKKAVLVASYTSQGLERYILPLLYGFLGACLYVLRTLASDIKTQAYTPDLNTLYRLRVYMGMLAGLIVIWFLPAVDTEPGVKSLTPFALAFLAGYSVDLLFALLDRLIGTFSGK</sequence>
<organism evidence="2 3">
    <name type="scientific">Methylogaea oryzae</name>
    <dbReference type="NCBI Taxonomy" id="1295382"/>
    <lineage>
        <taxon>Bacteria</taxon>
        <taxon>Pseudomonadati</taxon>
        <taxon>Pseudomonadota</taxon>
        <taxon>Gammaproteobacteria</taxon>
        <taxon>Methylococcales</taxon>
        <taxon>Methylococcaceae</taxon>
        <taxon>Methylogaea</taxon>
    </lineage>
</organism>
<evidence type="ECO:0000313" key="2">
    <source>
        <dbReference type="EMBL" id="BBL70028.1"/>
    </source>
</evidence>
<keyword evidence="3" id="KW-1185">Reference proteome</keyword>
<protein>
    <submittedName>
        <fullName evidence="2">Uncharacterized protein</fullName>
    </submittedName>
</protein>
<feature type="transmembrane region" description="Helical" evidence="1">
    <location>
        <begin position="293"/>
        <end position="310"/>
    </location>
</feature>
<dbReference type="EMBL" id="AP019782">
    <property type="protein sequence ID" value="BBL70028.1"/>
    <property type="molecule type" value="Genomic_DNA"/>
</dbReference>
<keyword evidence="1" id="KW-0472">Membrane</keyword>
<feature type="transmembrane region" description="Helical" evidence="1">
    <location>
        <begin position="129"/>
        <end position="146"/>
    </location>
</feature>
<evidence type="ECO:0000313" key="3">
    <source>
        <dbReference type="Proteomes" id="UP000824988"/>
    </source>
</evidence>
<proteinExistence type="predicted"/>
<keyword evidence="1" id="KW-1133">Transmembrane helix</keyword>
<dbReference type="Proteomes" id="UP000824988">
    <property type="component" value="Chromosome"/>
</dbReference>
<reference evidence="2" key="1">
    <citation type="submission" date="2019-06" db="EMBL/GenBank/DDBJ databases">
        <title>Complete genome sequence of Methylogaea oryzae strain JCM16910.</title>
        <authorList>
            <person name="Asakawa S."/>
        </authorList>
    </citation>
    <scope>NUCLEOTIDE SEQUENCE</scope>
    <source>
        <strain evidence="2">E10</strain>
    </source>
</reference>
<gene>
    <name evidence="2" type="ORF">MoryE10_06340</name>
</gene>
<dbReference type="RefSeq" id="WP_054773917.1">
    <property type="nucleotide sequence ID" value="NZ_AP019782.1"/>
</dbReference>
<feature type="transmembrane region" description="Helical" evidence="1">
    <location>
        <begin position="322"/>
        <end position="339"/>
    </location>
</feature>
<dbReference type="KEGG" id="moz:MoryE10_06340"/>
<accession>A0A8D4VKX7</accession>
<keyword evidence="1" id="KW-0812">Transmembrane</keyword>